<dbReference type="SUPFAM" id="SSF51735">
    <property type="entry name" value="NAD(P)-binding Rossmann-fold domains"/>
    <property type="match status" value="2"/>
</dbReference>
<name>F0XWI6_AURAN</name>
<dbReference type="Pfam" id="PF08125">
    <property type="entry name" value="Mannitol_dh_C"/>
    <property type="match status" value="2"/>
</dbReference>
<dbReference type="EMBL" id="GL833120">
    <property type="protein sequence ID" value="EGB12778.1"/>
    <property type="molecule type" value="Genomic_DNA"/>
</dbReference>
<reference evidence="11 12" key="1">
    <citation type="journal article" date="2011" name="Proc. Natl. Acad. Sci. U.S.A.">
        <title>Niche of harmful alga Aureococcus anophagefferens revealed through ecogenomics.</title>
        <authorList>
            <person name="Gobler C.J."/>
            <person name="Berry D.L."/>
            <person name="Dyhrman S.T."/>
            <person name="Wilhelm S.W."/>
            <person name="Salamov A."/>
            <person name="Lobanov A.V."/>
            <person name="Zhang Y."/>
            <person name="Collier J.L."/>
            <person name="Wurch L.L."/>
            <person name="Kustka A.B."/>
            <person name="Dill B.D."/>
            <person name="Shah M."/>
            <person name="VerBerkmoes N.C."/>
            <person name="Kuo A."/>
            <person name="Terry A."/>
            <person name="Pangilinan J."/>
            <person name="Lindquist E.A."/>
            <person name="Lucas S."/>
            <person name="Paulsen I.T."/>
            <person name="Hattenrath-Lehmann T.K."/>
            <person name="Talmage S.C."/>
            <person name="Walker E.A."/>
            <person name="Koch F."/>
            <person name="Burson A.M."/>
            <person name="Marcoval M.A."/>
            <person name="Tang Y.Z."/>
            <person name="Lecleir G.R."/>
            <person name="Coyne K.J."/>
            <person name="Berg G.M."/>
            <person name="Bertrand E.M."/>
            <person name="Saito M.A."/>
            <person name="Gladyshev V.N."/>
            <person name="Grigoriev I.V."/>
        </authorList>
    </citation>
    <scope>NUCLEOTIDE SEQUENCE [LARGE SCALE GENOMIC DNA]</scope>
    <source>
        <strain evidence="12">CCMP 1984</strain>
    </source>
</reference>
<dbReference type="InterPro" id="IPR036291">
    <property type="entry name" value="NAD(P)-bd_dom_sf"/>
</dbReference>
<keyword evidence="2" id="KW-0479">Metal-binding</keyword>
<dbReference type="Proteomes" id="UP000002729">
    <property type="component" value="Unassembled WGS sequence"/>
</dbReference>
<dbReference type="InterPro" id="IPR013118">
    <property type="entry name" value="Mannitol_DH_C"/>
</dbReference>
<dbReference type="EC" id="1.1.1.67" evidence="6"/>
<feature type="domain" description="RING-type" evidence="10">
    <location>
        <begin position="623"/>
        <end position="662"/>
    </location>
</feature>
<dbReference type="eggNOG" id="ENOG502QT30">
    <property type="taxonomic scope" value="Eukaryota"/>
</dbReference>
<feature type="compositionally biased region" description="Polar residues" evidence="9">
    <location>
        <begin position="553"/>
        <end position="562"/>
    </location>
</feature>
<dbReference type="SUPFAM" id="SSF57850">
    <property type="entry name" value="RING/U-box"/>
    <property type="match status" value="1"/>
</dbReference>
<comment type="similarity">
    <text evidence="1">Belongs to the mannitol dehydrogenase family.</text>
</comment>
<dbReference type="InterPro" id="IPR013083">
    <property type="entry name" value="Znf_RING/FYVE/PHD"/>
</dbReference>
<dbReference type="PROSITE" id="PS00518">
    <property type="entry name" value="ZF_RING_1"/>
    <property type="match status" value="1"/>
</dbReference>
<dbReference type="InterPro" id="IPR013131">
    <property type="entry name" value="Mannitol_DH_N"/>
</dbReference>
<dbReference type="RefSeq" id="XP_009032420.1">
    <property type="nucleotide sequence ID" value="XM_009034172.1"/>
</dbReference>
<dbReference type="InterPro" id="IPR008927">
    <property type="entry name" value="6-PGluconate_DH-like_C_sf"/>
</dbReference>
<accession>F0XWI6</accession>
<evidence type="ECO:0000313" key="11">
    <source>
        <dbReference type="EMBL" id="EGB12778.1"/>
    </source>
</evidence>
<evidence type="ECO:0000256" key="6">
    <source>
        <dbReference type="ARBA" id="ARBA00038970"/>
    </source>
</evidence>
<dbReference type="InterPro" id="IPR000669">
    <property type="entry name" value="Mannitol_DH"/>
</dbReference>
<dbReference type="Pfam" id="PF13920">
    <property type="entry name" value="zf-C3HC4_3"/>
    <property type="match status" value="1"/>
</dbReference>
<dbReference type="AlphaFoldDB" id="F0XWI6"/>
<dbReference type="PANTHER" id="PTHR43362">
    <property type="entry name" value="MANNITOL DEHYDROGENASE DSF1-RELATED"/>
    <property type="match status" value="1"/>
</dbReference>
<evidence type="ECO:0000256" key="3">
    <source>
        <dbReference type="ARBA" id="ARBA00022771"/>
    </source>
</evidence>
<dbReference type="GeneID" id="20227831"/>
<dbReference type="InterPro" id="IPR013328">
    <property type="entry name" value="6PGD_dom2"/>
</dbReference>
<keyword evidence="3 8" id="KW-0863">Zinc-finger</keyword>
<evidence type="ECO:0000259" key="10">
    <source>
        <dbReference type="PROSITE" id="PS50089"/>
    </source>
</evidence>
<dbReference type="Gene3D" id="3.40.50.720">
    <property type="entry name" value="NAD(P)-binding Rossmann-like Domain"/>
    <property type="match status" value="2"/>
</dbReference>
<comment type="catalytic activity">
    <reaction evidence="7">
        <text>D-mannitol + NAD(+) = D-fructose + NADH + H(+)</text>
        <dbReference type="Rhea" id="RHEA:12084"/>
        <dbReference type="ChEBI" id="CHEBI:15378"/>
        <dbReference type="ChEBI" id="CHEBI:16899"/>
        <dbReference type="ChEBI" id="CHEBI:37721"/>
        <dbReference type="ChEBI" id="CHEBI:57540"/>
        <dbReference type="ChEBI" id="CHEBI:57945"/>
        <dbReference type="EC" id="1.1.1.67"/>
    </reaction>
</comment>
<dbReference type="PRINTS" id="PR00084">
    <property type="entry name" value="MTLDHDRGNASE"/>
</dbReference>
<evidence type="ECO:0000256" key="5">
    <source>
        <dbReference type="ARBA" id="ARBA00023002"/>
    </source>
</evidence>
<feature type="region of interest" description="Disordered" evidence="9">
    <location>
        <begin position="690"/>
        <end position="730"/>
    </location>
</feature>
<dbReference type="GO" id="GO:0008270">
    <property type="term" value="F:zinc ion binding"/>
    <property type="evidence" value="ECO:0007669"/>
    <property type="project" value="UniProtKB-KW"/>
</dbReference>
<organism evidence="12">
    <name type="scientific">Aureococcus anophagefferens</name>
    <name type="common">Harmful bloom alga</name>
    <dbReference type="NCBI Taxonomy" id="44056"/>
    <lineage>
        <taxon>Eukaryota</taxon>
        <taxon>Sar</taxon>
        <taxon>Stramenopiles</taxon>
        <taxon>Ochrophyta</taxon>
        <taxon>Pelagophyceae</taxon>
        <taxon>Pelagomonadales</taxon>
        <taxon>Pelagomonadaceae</taxon>
        <taxon>Aureococcus</taxon>
    </lineage>
</organism>
<dbReference type="InterPro" id="IPR017907">
    <property type="entry name" value="Znf_RING_CS"/>
</dbReference>
<gene>
    <name evidence="11" type="ORF">AURANDRAFT_70600</name>
</gene>
<evidence type="ECO:0000256" key="4">
    <source>
        <dbReference type="ARBA" id="ARBA00022833"/>
    </source>
</evidence>
<proteinExistence type="inferred from homology"/>
<keyword evidence="4" id="KW-0862">Zinc</keyword>
<evidence type="ECO:0000256" key="7">
    <source>
        <dbReference type="ARBA" id="ARBA00047733"/>
    </source>
</evidence>
<dbReference type="Gene3D" id="3.30.40.10">
    <property type="entry name" value="Zinc/RING finger domain, C3HC4 (zinc finger)"/>
    <property type="match status" value="1"/>
</dbReference>
<sequence>MAPPTNAAPRRGDSFDEVKDDEVKEDDHRSQFALRRAALSGLVRSLDGADVEIAVPPKAPPAIARVIAHVGVGGFSRSHLSYATDRLLRSSPAPWGITGVGLMPWDAKMCKTLRDQDMLYTLVMQDDAAKSARVVEAITDFVFVPEDTRAFETLASDPRLKIISLTVTEKGYYQDVATGDLDLRNALIKQDVSEWHYAGSLQKPRTAFGFICAVLQRRRSAGLPAVTVLSCDNLPLNGDLCRRATLRFAAACDAELAKWIDRHATFPNSMVDRITPATEDAHRDALAADFGVRDAWPVVSERFAQWVVEDAFVAGRPDWDAAFGDDNEDESVLFVEDVEPYETMKLRLLNSGHSALAAVGLLLGHRLVHLSLADPDVLGFLGAYMRQVARTLGPVPGVDLARYQAKLIDRFANPTIADTLARLASDGSQKFKSTLEHALLVLRREQPTRAPTLVALALACFLRACATQVDERGAAYPLEDPRKGELAEPARKAVAGDAGGAKDFLSLVFGDAVASWAALVDAVAAANGLVSAEGLRAALRIAVKQDRDDPLPRTTSRLSRTDSGLPPRVASTLSRSDSADAVASFLPDFDRMADDVPLGPDLDVFGGGAGNPNKQTPAVGMECTICFTTKYEAIRLRCGHAFCGGCLKRCASHDIAACPHCRAPHLLDPDALRAAMEKYRKEYRSWRTGATKGSKGEVAAVTEPRADESPTKAPAPADDDGPVKPPAERPPDVVLEHVEAAPLGRGALAAAAAFAAAAGSRLDLPPERPPDIANVIAHVGVGGFSRSHLTYATDRLLRSSPAPWGITGVGLMPWDAKMCAALRRQDMLYTLVMQDAEASTARVVEAITEFVFVPEDGAAFEALAVDARLKIVSLTVTEKGYYQDVATGDLDLGAALVARDVDDWRSAGRLEKPRTAFGFICAVLHSVLQRRRSAGLPAVTVLSCDNLPLNGDLCKRSTLRFAAACDADLAAWIAAAATFPNSMVDRITPATEDAHRAQLADEFGVRDAWPVVSERFAQWVVEDAFVAGRPDWDRAFGGGDDDESVLFVGDVEPYETMKLRLLNSGHSALAAVGLLLGHRLVHASLADPDVAGFLAAYMRQVAATLGPVPGVDIEAYQAKLVDRFKNPKIADTLARLASDGSQKFNSTLAHALRAMRAADEAAPPPRVALALACFLLSFAEVDEMGQRFALADPRRDALAASGRGWLLRHALDAADATEMRTFLGLVFGDDVAAWDALVAATHAVAADVRARGLRAVLRKP</sequence>
<feature type="compositionally biased region" description="Basic and acidic residues" evidence="9">
    <location>
        <begin position="10"/>
        <end position="27"/>
    </location>
</feature>
<dbReference type="KEGG" id="aaf:AURANDRAFT_70600"/>
<dbReference type="SMART" id="SM00184">
    <property type="entry name" value="RING"/>
    <property type="match status" value="1"/>
</dbReference>
<evidence type="ECO:0000256" key="9">
    <source>
        <dbReference type="SAM" id="MobiDB-lite"/>
    </source>
</evidence>
<feature type="region of interest" description="Disordered" evidence="9">
    <location>
        <begin position="1"/>
        <end position="27"/>
    </location>
</feature>
<protein>
    <recommendedName>
        <fullName evidence="6">mannitol 2-dehydrogenase</fullName>
        <ecNumber evidence="6">1.1.1.67</ecNumber>
    </recommendedName>
</protein>
<dbReference type="InterPro" id="IPR050988">
    <property type="entry name" value="Mannitol_DH/Oxidoreductase"/>
</dbReference>
<dbReference type="PANTHER" id="PTHR43362:SF1">
    <property type="entry name" value="MANNITOL DEHYDROGENASE 2-RELATED"/>
    <property type="match status" value="1"/>
</dbReference>
<dbReference type="SUPFAM" id="SSF48179">
    <property type="entry name" value="6-phosphogluconate dehydrogenase C-terminal domain-like"/>
    <property type="match status" value="2"/>
</dbReference>
<dbReference type="GO" id="GO:0050086">
    <property type="term" value="F:mannitol 2-dehydrogenase activity"/>
    <property type="evidence" value="ECO:0007669"/>
    <property type="project" value="UniProtKB-EC"/>
</dbReference>
<evidence type="ECO:0000256" key="8">
    <source>
        <dbReference type="PROSITE-ProRule" id="PRU00175"/>
    </source>
</evidence>
<dbReference type="InterPro" id="IPR001841">
    <property type="entry name" value="Znf_RING"/>
</dbReference>
<keyword evidence="5" id="KW-0560">Oxidoreductase</keyword>
<evidence type="ECO:0000313" key="12">
    <source>
        <dbReference type="Proteomes" id="UP000002729"/>
    </source>
</evidence>
<evidence type="ECO:0000256" key="1">
    <source>
        <dbReference type="ARBA" id="ARBA00006541"/>
    </source>
</evidence>
<keyword evidence="12" id="KW-1185">Reference proteome</keyword>
<dbReference type="OrthoDB" id="418169at2759"/>
<dbReference type="Pfam" id="PF01232">
    <property type="entry name" value="Mannitol_dh"/>
    <property type="match status" value="2"/>
</dbReference>
<evidence type="ECO:0000256" key="2">
    <source>
        <dbReference type="ARBA" id="ARBA00022723"/>
    </source>
</evidence>
<feature type="region of interest" description="Disordered" evidence="9">
    <location>
        <begin position="548"/>
        <end position="574"/>
    </location>
</feature>
<dbReference type="InParanoid" id="F0XWI6"/>
<dbReference type="PROSITE" id="PS50089">
    <property type="entry name" value="ZF_RING_2"/>
    <property type="match status" value="1"/>
</dbReference>
<dbReference type="Gene3D" id="1.10.1040.10">
    <property type="entry name" value="N-(1-d-carboxylethyl)-l-norvaline Dehydrogenase, domain 2"/>
    <property type="match status" value="2"/>
</dbReference>